<dbReference type="PROSITE" id="PS00141">
    <property type="entry name" value="ASP_PROTEASE"/>
    <property type="match status" value="2"/>
</dbReference>
<dbReference type="SUPFAM" id="SSF50630">
    <property type="entry name" value="Acid proteases"/>
    <property type="match status" value="1"/>
</dbReference>
<reference evidence="7 8" key="1">
    <citation type="journal article" date="2015" name="Fungal Genet. Biol.">
        <title>Evolution of novel wood decay mechanisms in Agaricales revealed by the genome sequences of Fistulina hepatica and Cylindrobasidium torrendii.</title>
        <authorList>
            <person name="Floudas D."/>
            <person name="Held B.W."/>
            <person name="Riley R."/>
            <person name="Nagy L.G."/>
            <person name="Koehler G."/>
            <person name="Ransdell A.S."/>
            <person name="Younus H."/>
            <person name="Chow J."/>
            <person name="Chiniquy J."/>
            <person name="Lipzen A."/>
            <person name="Tritt A."/>
            <person name="Sun H."/>
            <person name="Haridas S."/>
            <person name="LaButti K."/>
            <person name="Ohm R.A."/>
            <person name="Kues U."/>
            <person name="Blanchette R.A."/>
            <person name="Grigoriev I.V."/>
            <person name="Minto R.E."/>
            <person name="Hibbett D.S."/>
        </authorList>
    </citation>
    <scope>NUCLEOTIDE SEQUENCE [LARGE SCALE GENOMIC DNA]</scope>
    <source>
        <strain evidence="7 8">ATCC 64428</strain>
    </source>
</reference>
<feature type="domain" description="Peptidase A1" evidence="6">
    <location>
        <begin position="84"/>
        <end position="399"/>
    </location>
</feature>
<evidence type="ECO:0000256" key="3">
    <source>
        <dbReference type="PIRSR" id="PIRSR601461-1"/>
    </source>
</evidence>
<keyword evidence="5" id="KW-0732">Signal</keyword>
<comment type="similarity">
    <text evidence="1 4">Belongs to the peptidase A1 family.</text>
</comment>
<dbReference type="PRINTS" id="PR00792">
    <property type="entry name" value="PEPSIN"/>
</dbReference>
<dbReference type="InterPro" id="IPR034164">
    <property type="entry name" value="Pepsin-like_dom"/>
</dbReference>
<gene>
    <name evidence="7" type="ORF">FISHEDRAFT_34060</name>
</gene>
<dbReference type="CDD" id="cd05471">
    <property type="entry name" value="pepsin_like"/>
    <property type="match status" value="1"/>
</dbReference>
<organism evidence="7 8">
    <name type="scientific">Fistulina hepatica ATCC 64428</name>
    <dbReference type="NCBI Taxonomy" id="1128425"/>
    <lineage>
        <taxon>Eukaryota</taxon>
        <taxon>Fungi</taxon>
        <taxon>Dikarya</taxon>
        <taxon>Basidiomycota</taxon>
        <taxon>Agaricomycotina</taxon>
        <taxon>Agaricomycetes</taxon>
        <taxon>Agaricomycetidae</taxon>
        <taxon>Agaricales</taxon>
        <taxon>Fistulinaceae</taxon>
        <taxon>Fistulina</taxon>
    </lineage>
</organism>
<feature type="signal peptide" evidence="5">
    <location>
        <begin position="1"/>
        <end position="19"/>
    </location>
</feature>
<dbReference type="AlphaFoldDB" id="A0A0D7AN62"/>
<dbReference type="Gene3D" id="2.40.70.10">
    <property type="entry name" value="Acid Proteases"/>
    <property type="match status" value="2"/>
</dbReference>
<evidence type="ECO:0000256" key="4">
    <source>
        <dbReference type="RuleBase" id="RU000454"/>
    </source>
</evidence>
<dbReference type="InterPro" id="IPR001969">
    <property type="entry name" value="Aspartic_peptidase_AS"/>
</dbReference>
<keyword evidence="4" id="KW-0378">Hydrolase</keyword>
<dbReference type="InterPro" id="IPR001461">
    <property type="entry name" value="Aspartic_peptidase_A1"/>
</dbReference>
<evidence type="ECO:0000256" key="5">
    <source>
        <dbReference type="SAM" id="SignalP"/>
    </source>
</evidence>
<feature type="active site" evidence="3">
    <location>
        <position position="102"/>
    </location>
</feature>
<dbReference type="Proteomes" id="UP000054144">
    <property type="component" value="Unassembled WGS sequence"/>
</dbReference>
<dbReference type="PANTHER" id="PTHR47966:SF51">
    <property type="entry name" value="BETA-SITE APP-CLEAVING ENZYME, ISOFORM A-RELATED"/>
    <property type="match status" value="1"/>
</dbReference>
<protein>
    <submittedName>
        <fullName evidence="7">Aspartic protease</fullName>
    </submittedName>
</protein>
<dbReference type="OrthoDB" id="660550at2759"/>
<feature type="chain" id="PRO_5002316321" evidence="5">
    <location>
        <begin position="20"/>
        <end position="409"/>
    </location>
</feature>
<keyword evidence="8" id="KW-1185">Reference proteome</keyword>
<dbReference type="InterPro" id="IPR033121">
    <property type="entry name" value="PEPTIDASE_A1"/>
</dbReference>
<accession>A0A0D7AN62</accession>
<name>A0A0D7AN62_9AGAR</name>
<dbReference type="InterPro" id="IPR021109">
    <property type="entry name" value="Peptidase_aspartic_dom_sf"/>
</dbReference>
<dbReference type="PANTHER" id="PTHR47966">
    <property type="entry name" value="BETA-SITE APP-CLEAVING ENZYME, ISOFORM A-RELATED"/>
    <property type="match status" value="1"/>
</dbReference>
<evidence type="ECO:0000256" key="1">
    <source>
        <dbReference type="ARBA" id="ARBA00007447"/>
    </source>
</evidence>
<sequence>MFIKASLLSVAAFTVVVSATPVLVPRTTYNMALTKHLNATGFANMVAVGRARAKAFRDGTYGVRSRANDKRDDNEDATNDVVTYTASVGVGADDEQYDLIIDTGSSNTWVGADKTYTETSTSSDTGEQVSVTYGSGSFSGTEYIDEVTITSDLIVTKQSIGVASESSDFTGYDGILGIGPTDLTEGTLSDSDAEIPTVADNLYSQGTISEEVIGIFFEPTDEVDVENGVLTWGGTDDSLYTGDITYTSITSTYPSDYYWGIDQTIEYGSTTILSTTAGIVDTGTTLLYIATNAYDAYVEATGATYDEDTGLLKISSSGYDELESLIFTIGGTAFEFTANAQIWPRALNEDIGGSADSIYLVVADIGTDSGSGLDFIDGYVFLERFYSVFDTTNSRVGFAETSYTSSTLN</sequence>
<dbReference type="GO" id="GO:0004190">
    <property type="term" value="F:aspartic-type endopeptidase activity"/>
    <property type="evidence" value="ECO:0007669"/>
    <property type="project" value="UniProtKB-KW"/>
</dbReference>
<evidence type="ECO:0000259" key="6">
    <source>
        <dbReference type="PROSITE" id="PS51767"/>
    </source>
</evidence>
<dbReference type="EMBL" id="KN881628">
    <property type="protein sequence ID" value="KIY53037.1"/>
    <property type="molecule type" value="Genomic_DNA"/>
</dbReference>
<dbReference type="PROSITE" id="PS51767">
    <property type="entry name" value="PEPTIDASE_A1"/>
    <property type="match status" value="1"/>
</dbReference>
<evidence type="ECO:0000313" key="8">
    <source>
        <dbReference type="Proteomes" id="UP000054144"/>
    </source>
</evidence>
<dbReference type="Pfam" id="PF00026">
    <property type="entry name" value="Asp"/>
    <property type="match status" value="1"/>
</dbReference>
<proteinExistence type="inferred from homology"/>
<evidence type="ECO:0000313" key="7">
    <source>
        <dbReference type="EMBL" id="KIY53037.1"/>
    </source>
</evidence>
<evidence type="ECO:0000256" key="2">
    <source>
        <dbReference type="ARBA" id="ARBA00022750"/>
    </source>
</evidence>
<feature type="active site" evidence="3">
    <location>
        <position position="281"/>
    </location>
</feature>
<keyword evidence="2 4" id="KW-0064">Aspartyl protease</keyword>
<dbReference type="GO" id="GO:0006508">
    <property type="term" value="P:proteolysis"/>
    <property type="evidence" value="ECO:0007669"/>
    <property type="project" value="UniProtKB-KW"/>
</dbReference>
<keyword evidence="4 7" id="KW-0645">Protease</keyword>